<evidence type="ECO:0000313" key="2">
    <source>
        <dbReference type="EMBL" id="PSR25346.1"/>
    </source>
</evidence>
<dbReference type="InterPro" id="IPR012349">
    <property type="entry name" value="Split_barrel_FMN-bd"/>
</dbReference>
<dbReference type="Pfam" id="PF01243">
    <property type="entry name" value="PNPOx_N"/>
    <property type="match status" value="1"/>
</dbReference>
<reference evidence="2 3" key="1">
    <citation type="journal article" date="2014" name="BMC Genomics">
        <title>Comparison of environmental and isolate Sulfobacillus genomes reveals diverse carbon, sulfur, nitrogen, and hydrogen metabolisms.</title>
        <authorList>
            <person name="Justice N.B."/>
            <person name="Norman A."/>
            <person name="Brown C.T."/>
            <person name="Singh A."/>
            <person name="Thomas B.C."/>
            <person name="Banfield J.F."/>
        </authorList>
    </citation>
    <scope>NUCLEOTIDE SEQUENCE [LARGE SCALE GENOMIC DNA]</scope>
    <source>
        <strain evidence="2">AMDSBA1</strain>
    </source>
</reference>
<dbReference type="EMBL" id="PXYT01000056">
    <property type="protein sequence ID" value="PSR25346.1"/>
    <property type="molecule type" value="Genomic_DNA"/>
</dbReference>
<dbReference type="Gene3D" id="2.30.110.10">
    <property type="entry name" value="Electron Transport, Fmn-binding Protein, Chain A"/>
    <property type="match status" value="1"/>
</dbReference>
<evidence type="ECO:0000313" key="3">
    <source>
        <dbReference type="Proteomes" id="UP000242699"/>
    </source>
</evidence>
<comment type="caution">
    <text evidence="2">The sequence shown here is derived from an EMBL/GenBank/DDBJ whole genome shotgun (WGS) entry which is preliminary data.</text>
</comment>
<dbReference type="SUPFAM" id="SSF50475">
    <property type="entry name" value="FMN-binding split barrel"/>
    <property type="match status" value="1"/>
</dbReference>
<feature type="domain" description="Pyridoxamine 5'-phosphate oxidase N-terminal" evidence="1">
    <location>
        <begin position="10"/>
        <end position="133"/>
    </location>
</feature>
<dbReference type="AlphaFoldDB" id="A0A2T2WSX2"/>
<dbReference type="Proteomes" id="UP000242699">
    <property type="component" value="Unassembled WGS sequence"/>
</dbReference>
<name>A0A2T2WSX2_9FIRM</name>
<proteinExistence type="predicted"/>
<dbReference type="PANTHER" id="PTHR39336">
    <property type="entry name" value="PYRIDOXAMINE PHOSPHATE OXIDASE FAMILY PROTEIN (AFU_ORTHOLOGUE AFUA_6G11440)"/>
    <property type="match status" value="1"/>
</dbReference>
<dbReference type="PANTHER" id="PTHR39336:SF1">
    <property type="entry name" value="PYRIDOXAMINE PHOSPHATE OXIDASE FAMILY PROTEIN (AFU_ORTHOLOGUE AFUA_6G11440)"/>
    <property type="match status" value="1"/>
</dbReference>
<accession>A0A2T2WSX2</accession>
<sequence>MGNSYEKILPEHADFIAKQPVFFVATAPLSPEGHVNVSPKGYDSFRVFSPTQVGYVDLTGSGNETSAHIQENERITFLFMAISGPPQILRLYGKGKVIGPSHNRWKELSGSFPAYPGTRQIILATIHKVSTSCGYAVPYLAYERDRDTLKLWAERKGSAGIARYQQRHNRRSLDNLPTGIENDES</sequence>
<organism evidence="2 3">
    <name type="scientific">Sulfobacillus benefaciens</name>
    <dbReference type="NCBI Taxonomy" id="453960"/>
    <lineage>
        <taxon>Bacteria</taxon>
        <taxon>Bacillati</taxon>
        <taxon>Bacillota</taxon>
        <taxon>Clostridia</taxon>
        <taxon>Eubacteriales</taxon>
        <taxon>Clostridiales Family XVII. Incertae Sedis</taxon>
        <taxon>Sulfobacillus</taxon>
    </lineage>
</organism>
<protein>
    <submittedName>
        <fullName evidence="2">Pyridoxamine 5'-phosphate oxidase</fullName>
    </submittedName>
</protein>
<evidence type="ECO:0000259" key="1">
    <source>
        <dbReference type="Pfam" id="PF01243"/>
    </source>
</evidence>
<dbReference type="InterPro" id="IPR011576">
    <property type="entry name" value="Pyridox_Oxase_N"/>
</dbReference>
<gene>
    <name evidence="2" type="ORF">C7B43_16985</name>
</gene>